<accession>A0A7Y4GTP1</accession>
<sequence>MGLEEALIKGGIGATAKQYVNSLLSFSRWLFAKNRPSIVARLDSKSLSDGSDVFEFTGKGKPERLLSALDHLRSFRSTGEVIVRPRRGRAKDAPVVLGLEEALITAGTRRLDIAAAQLSASSALRPTESRGVVTGSDMRPLYFEDARDILGLQEAFIKAGMRASAYNYAGALRSFSRWLFAKNKPSLVARLDSKSLSGDVSGFIGKGNPDRLLRAIDELRTFRSTGTIALPSAQPNPHPPDVAPIHPESAVLMEPRLIGDAAAQHRASHEASSRREELRERQEDQPAPSVFVQEHVAFNPEQISPGELRRVLDHLDDQSMPSPASVVPEELLALEEQLHNEIQRQPDDQPVDLEEFTFNLEQFSPGELRRLLDTEATQLEVDHLARQSPIDDWSTTSRSQWAPQPAYLPAQSVSQSNLPSWDRNFEAYTSGPADQSSYDPGSAAESIFISSPGVAARRTVGARRP</sequence>
<feature type="compositionally biased region" description="Basic and acidic residues" evidence="1">
    <location>
        <begin position="267"/>
        <end position="284"/>
    </location>
</feature>
<dbReference type="AlphaFoldDB" id="A0A7Y4GTP1"/>
<reference evidence="2 3" key="1">
    <citation type="submission" date="2020-03" db="EMBL/GenBank/DDBJ databases">
        <title>Bradyrhizobium diversity isolated from nodules of Indigofera sp.</title>
        <authorList>
            <person name="Klepa M."/>
            <person name="Helene L."/>
            <person name="Hungria M."/>
        </authorList>
    </citation>
    <scope>NUCLEOTIDE SEQUENCE [LARGE SCALE GENOMIC DNA]</scope>
    <source>
        <strain evidence="2 3">WSM 1791</strain>
    </source>
</reference>
<keyword evidence="3" id="KW-1185">Reference proteome</keyword>
<name>A0A7Y4GTP1_9BRAD</name>
<evidence type="ECO:0000313" key="3">
    <source>
        <dbReference type="Proteomes" id="UP000544122"/>
    </source>
</evidence>
<proteinExistence type="predicted"/>
<feature type="region of interest" description="Disordered" evidence="1">
    <location>
        <begin position="261"/>
        <end position="289"/>
    </location>
</feature>
<dbReference type="EMBL" id="JAAVLX010000005">
    <property type="protein sequence ID" value="NOJ41423.1"/>
    <property type="molecule type" value="Genomic_DNA"/>
</dbReference>
<dbReference type="Proteomes" id="UP000544122">
    <property type="component" value="Unassembled WGS sequence"/>
</dbReference>
<gene>
    <name evidence="2" type="ORF">HCN58_17745</name>
</gene>
<comment type="caution">
    <text evidence="2">The sequence shown here is derived from an EMBL/GenBank/DDBJ whole genome shotgun (WGS) entry which is preliminary data.</text>
</comment>
<evidence type="ECO:0000313" key="2">
    <source>
        <dbReference type="EMBL" id="NOJ41423.1"/>
    </source>
</evidence>
<protein>
    <submittedName>
        <fullName evidence="2">Uncharacterized protein</fullName>
    </submittedName>
</protein>
<feature type="region of interest" description="Disordered" evidence="1">
    <location>
        <begin position="422"/>
        <end position="444"/>
    </location>
</feature>
<evidence type="ECO:0000256" key="1">
    <source>
        <dbReference type="SAM" id="MobiDB-lite"/>
    </source>
</evidence>
<organism evidence="2 3">
    <name type="scientific">Bradyrhizobium australiense</name>
    <dbReference type="NCBI Taxonomy" id="2721161"/>
    <lineage>
        <taxon>Bacteria</taxon>
        <taxon>Pseudomonadati</taxon>
        <taxon>Pseudomonadota</taxon>
        <taxon>Alphaproteobacteria</taxon>
        <taxon>Hyphomicrobiales</taxon>
        <taxon>Nitrobacteraceae</taxon>
        <taxon>Bradyrhizobium</taxon>
    </lineage>
</organism>